<evidence type="ECO:0000256" key="4">
    <source>
        <dbReference type="ARBA" id="ARBA00022777"/>
    </source>
</evidence>
<feature type="domain" description="PAS" evidence="8">
    <location>
        <begin position="38"/>
        <end position="94"/>
    </location>
</feature>
<keyword evidence="6" id="KW-0902">Two-component regulatory system</keyword>
<dbReference type="Pfam" id="PF07568">
    <property type="entry name" value="HisKA_2"/>
    <property type="match status" value="1"/>
</dbReference>
<keyword evidence="2" id="KW-0808">Transferase</keyword>
<dbReference type="InterPro" id="IPR003594">
    <property type="entry name" value="HATPase_dom"/>
</dbReference>
<evidence type="ECO:0000259" key="8">
    <source>
        <dbReference type="PROSITE" id="PS50112"/>
    </source>
</evidence>
<dbReference type="Pfam" id="PF13426">
    <property type="entry name" value="PAS_9"/>
    <property type="match status" value="1"/>
</dbReference>
<dbReference type="SUPFAM" id="SSF55874">
    <property type="entry name" value="ATPase domain of HSP90 chaperone/DNA topoisomerase II/histidine kinase"/>
    <property type="match status" value="1"/>
</dbReference>
<dbReference type="SMART" id="SM00091">
    <property type="entry name" value="PAS"/>
    <property type="match status" value="2"/>
</dbReference>
<dbReference type="PANTHER" id="PTHR43065">
    <property type="entry name" value="SENSOR HISTIDINE KINASE"/>
    <property type="match status" value="1"/>
</dbReference>
<dbReference type="PROSITE" id="PS50112">
    <property type="entry name" value="PAS"/>
    <property type="match status" value="2"/>
</dbReference>
<dbReference type="CDD" id="cd00130">
    <property type="entry name" value="PAS"/>
    <property type="match status" value="2"/>
</dbReference>
<dbReference type="Pfam" id="PF02518">
    <property type="entry name" value="HATPase_c"/>
    <property type="match status" value="1"/>
</dbReference>
<name>A0A8T8K3I8_9EURY</name>
<organism evidence="10 11">
    <name type="scientific">Methanobacterium alkalithermotolerans</name>
    <dbReference type="NCBI Taxonomy" id="2731220"/>
    <lineage>
        <taxon>Archaea</taxon>
        <taxon>Methanobacteriati</taxon>
        <taxon>Methanobacteriota</taxon>
        <taxon>Methanomada group</taxon>
        <taxon>Methanobacteria</taxon>
        <taxon>Methanobacteriales</taxon>
        <taxon>Methanobacteriaceae</taxon>
        <taxon>Methanobacterium</taxon>
    </lineage>
</organism>
<dbReference type="OrthoDB" id="8127at2157"/>
<evidence type="ECO:0000313" key="10">
    <source>
        <dbReference type="EMBL" id="QUH22994.1"/>
    </source>
</evidence>
<dbReference type="KEGG" id="meme:HYG87_04005"/>
<dbReference type="GeneID" id="64819900"/>
<keyword evidence="3" id="KW-0547">Nucleotide-binding</keyword>
<dbReference type="Gene3D" id="3.30.450.20">
    <property type="entry name" value="PAS domain"/>
    <property type="match status" value="2"/>
</dbReference>
<dbReference type="InterPro" id="IPR000700">
    <property type="entry name" value="PAS-assoc_C"/>
</dbReference>
<gene>
    <name evidence="10" type="ORF">HYG87_04005</name>
</gene>
<dbReference type="EMBL" id="CP058560">
    <property type="protein sequence ID" value="QUH22994.1"/>
    <property type="molecule type" value="Genomic_DNA"/>
</dbReference>
<dbReference type="InterPro" id="IPR011495">
    <property type="entry name" value="Sig_transdc_His_kin_sub2_dim/P"/>
</dbReference>
<keyword evidence="11" id="KW-1185">Reference proteome</keyword>
<dbReference type="GO" id="GO:0005524">
    <property type="term" value="F:ATP binding"/>
    <property type="evidence" value="ECO:0007669"/>
    <property type="project" value="UniProtKB-KW"/>
</dbReference>
<dbReference type="InterPro" id="IPR005467">
    <property type="entry name" value="His_kinase_dom"/>
</dbReference>
<keyword evidence="4" id="KW-0418">Kinase</keyword>
<dbReference type="InterPro" id="IPR001610">
    <property type="entry name" value="PAC"/>
</dbReference>
<feature type="domain" description="Histidine kinase" evidence="7">
    <location>
        <begin position="299"/>
        <end position="496"/>
    </location>
</feature>
<dbReference type="GO" id="GO:0006355">
    <property type="term" value="P:regulation of DNA-templated transcription"/>
    <property type="evidence" value="ECO:0007669"/>
    <property type="project" value="InterPro"/>
</dbReference>
<feature type="domain" description="PAS" evidence="8">
    <location>
        <begin position="164"/>
        <end position="235"/>
    </location>
</feature>
<keyword evidence="1" id="KW-0597">Phosphoprotein</keyword>
<evidence type="ECO:0000259" key="7">
    <source>
        <dbReference type="PROSITE" id="PS50109"/>
    </source>
</evidence>
<evidence type="ECO:0000256" key="3">
    <source>
        <dbReference type="ARBA" id="ARBA00022741"/>
    </source>
</evidence>
<keyword evidence="5" id="KW-0067">ATP-binding</keyword>
<dbReference type="NCBIfam" id="TIGR00229">
    <property type="entry name" value="sensory_box"/>
    <property type="match status" value="2"/>
</dbReference>
<dbReference type="PROSITE" id="PS50113">
    <property type="entry name" value="PAC"/>
    <property type="match status" value="1"/>
</dbReference>
<proteinExistence type="predicted"/>
<evidence type="ECO:0000256" key="2">
    <source>
        <dbReference type="ARBA" id="ARBA00022679"/>
    </source>
</evidence>
<accession>A0A8T8K3I8</accession>
<dbReference type="GO" id="GO:0016301">
    <property type="term" value="F:kinase activity"/>
    <property type="evidence" value="ECO:0007669"/>
    <property type="project" value="UniProtKB-KW"/>
</dbReference>
<dbReference type="Pfam" id="PF00989">
    <property type="entry name" value="PAS"/>
    <property type="match status" value="1"/>
</dbReference>
<evidence type="ECO:0000256" key="5">
    <source>
        <dbReference type="ARBA" id="ARBA00022840"/>
    </source>
</evidence>
<evidence type="ECO:0000313" key="11">
    <source>
        <dbReference type="Proteomes" id="UP000681041"/>
    </source>
</evidence>
<dbReference type="GO" id="GO:0000160">
    <property type="term" value="P:phosphorelay signal transduction system"/>
    <property type="evidence" value="ECO:0007669"/>
    <property type="project" value="UniProtKB-KW"/>
</dbReference>
<dbReference type="InterPro" id="IPR036890">
    <property type="entry name" value="HATPase_C_sf"/>
</dbReference>
<dbReference type="InterPro" id="IPR035965">
    <property type="entry name" value="PAS-like_dom_sf"/>
</dbReference>
<reference evidence="10" key="1">
    <citation type="submission" date="2020-07" db="EMBL/GenBank/DDBJ databases">
        <title>Methanobacterium. sp. MethCan genome.</title>
        <authorList>
            <person name="Postec A."/>
            <person name="Quemeneur M."/>
        </authorList>
    </citation>
    <scope>NUCLEOTIDE SEQUENCE</scope>
    <source>
        <strain evidence="10">MethCAN</strain>
    </source>
</reference>
<dbReference type="SUPFAM" id="SSF55785">
    <property type="entry name" value="PYP-like sensor domain (PAS domain)"/>
    <property type="match status" value="2"/>
</dbReference>
<dbReference type="PANTHER" id="PTHR43065:SF23">
    <property type="entry name" value="SENSOR HISTIDINE KINASE PDTAS"/>
    <property type="match status" value="1"/>
</dbReference>
<dbReference type="SMART" id="SM00086">
    <property type="entry name" value="PAC"/>
    <property type="match status" value="2"/>
</dbReference>
<evidence type="ECO:0000256" key="1">
    <source>
        <dbReference type="ARBA" id="ARBA00022553"/>
    </source>
</evidence>
<dbReference type="InterPro" id="IPR013767">
    <property type="entry name" value="PAS_fold"/>
</dbReference>
<dbReference type="RefSeq" id="WP_211533940.1">
    <property type="nucleotide sequence ID" value="NZ_CP058560.1"/>
</dbReference>
<dbReference type="Gene3D" id="3.30.565.10">
    <property type="entry name" value="Histidine kinase-like ATPase, C-terminal domain"/>
    <property type="match status" value="1"/>
</dbReference>
<evidence type="ECO:0000256" key="6">
    <source>
        <dbReference type="ARBA" id="ARBA00023012"/>
    </source>
</evidence>
<sequence>MPSNDYQEWDTLREKIIGLGERSIQKSYYPKLQEQLKELERFKTLLDHSNDAIFLIEVSSGKLMDVNQSAFKQLGYNYSDIIEINIWDLIINPDHKKLKKIFAISDNKKKSRWTLETEFIKKNGSIIPMEVSLNLVLFSGEKYSVMVARDITERLITEKALKKSEDYYRTIFENSSAGMIILEKDTTISLANSKIESLTHYSRKEIEGKKTIKDFISPEDREKIIKIHQKTRQDSFKVSEEYETDIMDREGNKKHVFITLASIPDTSKLLVSILDITDRKKAEEKIKSSLKEKEVLLQEIHHRVKNNLQIISSLLNLQSSNIRDPVDLEIFQESQYRIKSMALIHEQLYRSRDLASINFATYIKQIMSHLFHSYSFDNKNIKLNLELEDINLEIDTAIPCGLIVNEIVSNCLKHAFKGRDSGEIKIVFKEKKGLYHLTISDNGIGFLLKKMENSSSLGLKLVQMLVDQIEGELEIDSKMEVADSGTSFHINFQQVQYKKRI</sequence>
<dbReference type="Proteomes" id="UP000681041">
    <property type="component" value="Chromosome"/>
</dbReference>
<dbReference type="SMART" id="SM00387">
    <property type="entry name" value="HATPase_c"/>
    <property type="match status" value="1"/>
</dbReference>
<evidence type="ECO:0000259" key="9">
    <source>
        <dbReference type="PROSITE" id="PS50113"/>
    </source>
</evidence>
<feature type="domain" description="PAC" evidence="9">
    <location>
        <begin position="113"/>
        <end position="163"/>
    </location>
</feature>
<dbReference type="PROSITE" id="PS50109">
    <property type="entry name" value="HIS_KIN"/>
    <property type="match status" value="1"/>
</dbReference>
<dbReference type="AlphaFoldDB" id="A0A8T8K3I8"/>
<dbReference type="InterPro" id="IPR000014">
    <property type="entry name" value="PAS"/>
</dbReference>
<protein>
    <submittedName>
        <fullName evidence="10">PAS domain S-box protein</fullName>
    </submittedName>
</protein>